<keyword evidence="2" id="KW-1185">Reference proteome</keyword>
<sequence>MSDEDEEEESVAGDLGPAYLTMGVTASVLRAYHRIARMLRKAWTDMRFEALTQPQVRVCVKALELRFGLYEA</sequence>
<proteinExistence type="predicted"/>
<name>A0ACB8CIF1_DERSI</name>
<evidence type="ECO:0000313" key="1">
    <source>
        <dbReference type="EMBL" id="KAH7942497.1"/>
    </source>
</evidence>
<comment type="caution">
    <text evidence="1">The sequence shown here is derived from an EMBL/GenBank/DDBJ whole genome shotgun (WGS) entry which is preliminary data.</text>
</comment>
<evidence type="ECO:0000313" key="2">
    <source>
        <dbReference type="Proteomes" id="UP000821865"/>
    </source>
</evidence>
<accession>A0ACB8CIF1</accession>
<reference evidence="1" key="1">
    <citation type="submission" date="2020-05" db="EMBL/GenBank/DDBJ databases">
        <title>Large-scale comparative analyses of tick genomes elucidate their genetic diversity and vector capacities.</title>
        <authorList>
            <person name="Jia N."/>
            <person name="Wang J."/>
            <person name="Shi W."/>
            <person name="Du L."/>
            <person name="Sun Y."/>
            <person name="Zhan W."/>
            <person name="Jiang J."/>
            <person name="Wang Q."/>
            <person name="Zhang B."/>
            <person name="Ji P."/>
            <person name="Sakyi L.B."/>
            <person name="Cui X."/>
            <person name="Yuan T."/>
            <person name="Jiang B."/>
            <person name="Yang W."/>
            <person name="Lam T.T.-Y."/>
            <person name="Chang Q."/>
            <person name="Ding S."/>
            <person name="Wang X."/>
            <person name="Zhu J."/>
            <person name="Ruan X."/>
            <person name="Zhao L."/>
            <person name="Wei J."/>
            <person name="Que T."/>
            <person name="Du C."/>
            <person name="Cheng J."/>
            <person name="Dai P."/>
            <person name="Han X."/>
            <person name="Huang E."/>
            <person name="Gao Y."/>
            <person name="Liu J."/>
            <person name="Shao H."/>
            <person name="Ye R."/>
            <person name="Li L."/>
            <person name="Wei W."/>
            <person name="Wang X."/>
            <person name="Wang C."/>
            <person name="Yang T."/>
            <person name="Huo Q."/>
            <person name="Li W."/>
            <person name="Guo W."/>
            <person name="Chen H."/>
            <person name="Zhou L."/>
            <person name="Ni X."/>
            <person name="Tian J."/>
            <person name="Zhou Y."/>
            <person name="Sheng Y."/>
            <person name="Liu T."/>
            <person name="Pan Y."/>
            <person name="Xia L."/>
            <person name="Li J."/>
            <person name="Zhao F."/>
            <person name="Cao W."/>
        </authorList>
    </citation>
    <scope>NUCLEOTIDE SEQUENCE</scope>
    <source>
        <strain evidence="1">Dsil-2018</strain>
    </source>
</reference>
<dbReference type="Proteomes" id="UP000821865">
    <property type="component" value="Chromosome 7"/>
</dbReference>
<protein>
    <submittedName>
        <fullName evidence="1">Uncharacterized protein</fullName>
    </submittedName>
</protein>
<organism evidence="1 2">
    <name type="scientific">Dermacentor silvarum</name>
    <name type="common">Tick</name>
    <dbReference type="NCBI Taxonomy" id="543639"/>
    <lineage>
        <taxon>Eukaryota</taxon>
        <taxon>Metazoa</taxon>
        <taxon>Ecdysozoa</taxon>
        <taxon>Arthropoda</taxon>
        <taxon>Chelicerata</taxon>
        <taxon>Arachnida</taxon>
        <taxon>Acari</taxon>
        <taxon>Parasitiformes</taxon>
        <taxon>Ixodida</taxon>
        <taxon>Ixodoidea</taxon>
        <taxon>Ixodidae</taxon>
        <taxon>Rhipicephalinae</taxon>
        <taxon>Dermacentor</taxon>
    </lineage>
</organism>
<gene>
    <name evidence="1" type="ORF">HPB49_024651</name>
</gene>
<dbReference type="EMBL" id="CM023476">
    <property type="protein sequence ID" value="KAH7942497.1"/>
    <property type="molecule type" value="Genomic_DNA"/>
</dbReference>